<comment type="caution">
    <text evidence="3">The sequence shown here is derived from an EMBL/GenBank/DDBJ whole genome shotgun (WGS) entry which is preliminary data.</text>
</comment>
<evidence type="ECO:0000256" key="1">
    <source>
        <dbReference type="SAM" id="SignalP"/>
    </source>
</evidence>
<dbReference type="SUPFAM" id="SSF51735">
    <property type="entry name" value="NAD(P)-binding Rossmann-fold domains"/>
    <property type="match status" value="1"/>
</dbReference>
<evidence type="ECO:0000313" key="4">
    <source>
        <dbReference type="Proteomes" id="UP001501411"/>
    </source>
</evidence>
<dbReference type="Pfam" id="PF16490">
    <property type="entry name" value="Oxidoreduct_C"/>
    <property type="match status" value="1"/>
</dbReference>
<gene>
    <name evidence="3" type="ORF">GCM10023231_33380</name>
</gene>
<accession>A0ABP9BY82</accession>
<organism evidence="3 4">
    <name type="scientific">Olivibacter ginsenosidimutans</name>
    <dbReference type="NCBI Taxonomy" id="1176537"/>
    <lineage>
        <taxon>Bacteria</taxon>
        <taxon>Pseudomonadati</taxon>
        <taxon>Bacteroidota</taxon>
        <taxon>Sphingobacteriia</taxon>
        <taxon>Sphingobacteriales</taxon>
        <taxon>Sphingobacteriaceae</taxon>
        <taxon>Olivibacter</taxon>
    </lineage>
</organism>
<feature type="domain" description="Putative oxidoreductase C-terminal" evidence="2">
    <location>
        <begin position="186"/>
        <end position="464"/>
    </location>
</feature>
<protein>
    <submittedName>
        <fullName evidence="3">Oxidoreductase C-terminal domain-containing protein</fullName>
    </submittedName>
</protein>
<proteinExistence type="predicted"/>
<dbReference type="InterPro" id="IPR036291">
    <property type="entry name" value="NAD(P)-bd_dom_sf"/>
</dbReference>
<dbReference type="Proteomes" id="UP001501411">
    <property type="component" value="Unassembled WGS sequence"/>
</dbReference>
<keyword evidence="1" id="KW-0732">Signal</keyword>
<feature type="chain" id="PRO_5047477324" evidence="1">
    <location>
        <begin position="21"/>
        <end position="467"/>
    </location>
</feature>
<evidence type="ECO:0000313" key="3">
    <source>
        <dbReference type="EMBL" id="GAA4801856.1"/>
    </source>
</evidence>
<dbReference type="PROSITE" id="PS51257">
    <property type="entry name" value="PROKAR_LIPOPROTEIN"/>
    <property type="match status" value="1"/>
</dbReference>
<keyword evidence="4" id="KW-1185">Reference proteome</keyword>
<evidence type="ECO:0000259" key="2">
    <source>
        <dbReference type="Pfam" id="PF16490"/>
    </source>
</evidence>
<dbReference type="EMBL" id="BAABIQ010000042">
    <property type="protein sequence ID" value="GAA4801856.1"/>
    <property type="molecule type" value="Genomic_DNA"/>
</dbReference>
<reference evidence="4" key="1">
    <citation type="journal article" date="2019" name="Int. J. Syst. Evol. Microbiol.">
        <title>The Global Catalogue of Microorganisms (GCM) 10K type strain sequencing project: providing services to taxonomists for standard genome sequencing and annotation.</title>
        <authorList>
            <consortium name="The Broad Institute Genomics Platform"/>
            <consortium name="The Broad Institute Genome Sequencing Center for Infectious Disease"/>
            <person name="Wu L."/>
            <person name="Ma J."/>
        </authorList>
    </citation>
    <scope>NUCLEOTIDE SEQUENCE [LARGE SCALE GENOMIC DNA]</scope>
    <source>
        <strain evidence="4">JCM 18200</strain>
    </source>
</reference>
<name>A0ABP9BY82_9SPHI</name>
<feature type="signal peptide" evidence="1">
    <location>
        <begin position="1"/>
        <end position="20"/>
    </location>
</feature>
<sequence length="467" mass="52875">MFKNKFMKVAGFLLFGGVIAACNNQSTKDQQEADANTIRLITLDPGHFHAALVQKSMYPNVDSTVHVYAPNDGKDLQAHLSLIDGFNTRATDPTHWKEEVYTGDDYVQKMIEEKKGNVVVLAGDNQRKIDYITQSIDAGFNVLADKPVVIDVAGFQKLEKAFAKAKEKNVLLYDIMTERFEVTTALQKEFSQVKALFGELQKGTTAEPAITKESVHHFFKEVAGKPLTRPSWFFDVTKQGEGIVDVTSHLVDLVQWEGFPEQIIDYRKDIDVLAAKRWPTWLTAAQFKKATEEDFPENLKANINDKGELGVYANGEINYTIKGVHARIIVKWNFEPPKGTGDTHYSIMRGTHANLIIKQGQEQGYKPVLYVEAINSADRNFEETLKQAITEVTTKYKGIGIEKLKPGFYQITIPEELKTVHEQHFGQVTQNYLSYLTKKQLPDWEVPNMLAKYYTTTKALELAKQEK</sequence>
<dbReference type="Gene3D" id="3.40.50.720">
    <property type="entry name" value="NAD(P)-binding Rossmann-like Domain"/>
    <property type="match status" value="1"/>
</dbReference>
<dbReference type="InterPro" id="IPR032459">
    <property type="entry name" value="Oxidoreduct_C"/>
</dbReference>